<dbReference type="Proteomes" id="UP000231987">
    <property type="component" value="Unassembled WGS sequence"/>
</dbReference>
<sequence length="62" mass="6843">MIPKQYAARLMFDTLHERAAKFTPIMGVMDDRPRGLVRSPAQGAASSAGEYCVLLRSDTTKD</sequence>
<gene>
    <name evidence="1" type="ORF">CEJ86_20405</name>
</gene>
<protein>
    <submittedName>
        <fullName evidence="1">Uncharacterized protein</fullName>
    </submittedName>
</protein>
<accession>A0A2J0YZ69</accession>
<comment type="caution">
    <text evidence="1">The sequence shown here is derived from an EMBL/GenBank/DDBJ whole genome shotgun (WGS) entry which is preliminary data.</text>
</comment>
<organism evidence="1 2">
    <name type="scientific">Rhizobium meliloti</name>
    <name type="common">Ensifer meliloti</name>
    <name type="synonym">Sinorhizobium meliloti</name>
    <dbReference type="NCBI Taxonomy" id="382"/>
    <lineage>
        <taxon>Bacteria</taxon>
        <taxon>Pseudomonadati</taxon>
        <taxon>Pseudomonadota</taxon>
        <taxon>Alphaproteobacteria</taxon>
        <taxon>Hyphomicrobiales</taxon>
        <taxon>Rhizobiaceae</taxon>
        <taxon>Sinorhizobium/Ensifer group</taxon>
        <taxon>Sinorhizobium</taxon>
    </lineage>
</organism>
<dbReference type="AlphaFoldDB" id="A0A2J0YZ69"/>
<name>A0A2J0YZ69_RHIML</name>
<reference evidence="1 2" key="1">
    <citation type="submission" date="2017-06" db="EMBL/GenBank/DDBJ databases">
        <title>Ensifer strains isolated from leguminous trees and herbs display diverse denitrification phenotypes with some acting as strong N2O sinks.</title>
        <authorList>
            <person name="Woliy K."/>
            <person name="Mania D."/>
            <person name="Bakken L.R."/>
            <person name="Frostegard A."/>
        </authorList>
    </citation>
    <scope>NUCLEOTIDE SEQUENCE [LARGE SCALE GENOMIC DNA]</scope>
    <source>
        <strain evidence="1 2">AC50a</strain>
    </source>
</reference>
<evidence type="ECO:0000313" key="1">
    <source>
        <dbReference type="EMBL" id="PJR13562.1"/>
    </source>
</evidence>
<dbReference type="EMBL" id="NJGD01000009">
    <property type="protein sequence ID" value="PJR13562.1"/>
    <property type="molecule type" value="Genomic_DNA"/>
</dbReference>
<evidence type="ECO:0000313" key="2">
    <source>
        <dbReference type="Proteomes" id="UP000231987"/>
    </source>
</evidence>
<proteinExistence type="predicted"/>